<gene>
    <name evidence="2" type="ORF">AVEN_79934_1</name>
</gene>
<dbReference type="OrthoDB" id="6783693at2759"/>
<feature type="compositionally biased region" description="Acidic residues" evidence="1">
    <location>
        <begin position="35"/>
        <end position="49"/>
    </location>
</feature>
<feature type="region of interest" description="Disordered" evidence="1">
    <location>
        <begin position="28"/>
        <end position="49"/>
    </location>
</feature>
<keyword evidence="3" id="KW-1185">Reference proteome</keyword>
<reference evidence="2 3" key="1">
    <citation type="journal article" date="2019" name="Sci. Rep.">
        <title>Orb-weaving spider Araneus ventricosus genome elucidates the spidroin gene catalogue.</title>
        <authorList>
            <person name="Kono N."/>
            <person name="Nakamura H."/>
            <person name="Ohtoshi R."/>
            <person name="Moran D.A.P."/>
            <person name="Shinohara A."/>
            <person name="Yoshida Y."/>
            <person name="Fujiwara M."/>
            <person name="Mori M."/>
            <person name="Tomita M."/>
            <person name="Arakawa K."/>
        </authorList>
    </citation>
    <scope>NUCLEOTIDE SEQUENCE [LARGE SCALE GENOMIC DNA]</scope>
</reference>
<evidence type="ECO:0000313" key="3">
    <source>
        <dbReference type="Proteomes" id="UP000499080"/>
    </source>
</evidence>
<sequence length="184" mass="21136">MKVIRSIDATQRKLNLLNPVRVNKINKQKSKEISSESDTDEEIECDYTTGDDDDDSVEFDLPICVDRKPQINDYVVVKFPTEKKILHFVGIVEAVKDDEVEINFLKKCNSGNGFVSPEKEDRGSYSYGEICLILPTPNEVGGTYKCARKLVFHMIYQFMKDCKNSKHRDYQTSVLSIIYNFIFG</sequence>
<comment type="caution">
    <text evidence="2">The sequence shown here is derived from an EMBL/GenBank/DDBJ whole genome shotgun (WGS) entry which is preliminary data.</text>
</comment>
<dbReference type="AlphaFoldDB" id="A0A4Y2NY27"/>
<dbReference type="EMBL" id="BGPR01009928">
    <property type="protein sequence ID" value="GBN43180.1"/>
    <property type="molecule type" value="Genomic_DNA"/>
</dbReference>
<organism evidence="2 3">
    <name type="scientific">Araneus ventricosus</name>
    <name type="common">Orbweaver spider</name>
    <name type="synonym">Epeira ventricosa</name>
    <dbReference type="NCBI Taxonomy" id="182803"/>
    <lineage>
        <taxon>Eukaryota</taxon>
        <taxon>Metazoa</taxon>
        <taxon>Ecdysozoa</taxon>
        <taxon>Arthropoda</taxon>
        <taxon>Chelicerata</taxon>
        <taxon>Arachnida</taxon>
        <taxon>Araneae</taxon>
        <taxon>Araneomorphae</taxon>
        <taxon>Entelegynae</taxon>
        <taxon>Araneoidea</taxon>
        <taxon>Araneidae</taxon>
        <taxon>Araneus</taxon>
    </lineage>
</organism>
<evidence type="ECO:0000256" key="1">
    <source>
        <dbReference type="SAM" id="MobiDB-lite"/>
    </source>
</evidence>
<name>A0A4Y2NY27_ARAVE</name>
<dbReference type="Proteomes" id="UP000499080">
    <property type="component" value="Unassembled WGS sequence"/>
</dbReference>
<protein>
    <submittedName>
        <fullName evidence="2">Uncharacterized protein</fullName>
    </submittedName>
</protein>
<proteinExistence type="predicted"/>
<evidence type="ECO:0000313" key="2">
    <source>
        <dbReference type="EMBL" id="GBN43180.1"/>
    </source>
</evidence>
<accession>A0A4Y2NY27</accession>